<proteinExistence type="predicted"/>
<dbReference type="CDD" id="cd00090">
    <property type="entry name" value="HTH_ARSR"/>
    <property type="match status" value="1"/>
</dbReference>
<dbReference type="SUPFAM" id="SSF55874">
    <property type="entry name" value="ATPase domain of HSP90 chaperone/DNA topoisomerase II/histidine kinase"/>
    <property type="match status" value="1"/>
</dbReference>
<dbReference type="Pfam" id="PF14213">
    <property type="entry name" value="DUF4325"/>
    <property type="match status" value="1"/>
</dbReference>
<gene>
    <name evidence="3" type="ORF">A3I30_01310</name>
</gene>
<comment type="caution">
    <text evidence="3">The sequence shown here is derived from an EMBL/GenBank/DDBJ whole genome shotgun (WGS) entry which is preliminary data.</text>
</comment>
<accession>A0A1F5CC85</accession>
<sequence length="344" mass="39761">MDIRQKIKDFLITKKRATSTEIARHFGFTRQYASHVLRIMTNAGEIIKFGKTRASFYSLPEFIDEVGPTAVRRRLKNKSIKEHEVFDDLSSTFPAFRSAPENVRSIIHYAFSEILNNAIEHSRSKTVEVDMESNGGIIRFVVNDFGIGVFRNVMQKRRLKSEFEAMQDLLKGKITTDPKAHTGEGIFFTSKAADRFVLESFGFRMIVDNTIPDIFFQKDGRSNRGTKVTFTITRDSARHLNKVFEKYQSRPGSYAFDKTEIHIRLFTMGTVYVSRSQARRVLVGLEKFKKIILDFDRVSNVGQAFADEIFRVFQNRHPSISIEPTNMNETVRFMVERVEKPIKK</sequence>
<dbReference type="InterPro" id="IPR003594">
    <property type="entry name" value="HATPase_dom"/>
</dbReference>
<evidence type="ECO:0000259" key="1">
    <source>
        <dbReference type="Pfam" id="PF13581"/>
    </source>
</evidence>
<feature type="domain" description="DUF4325" evidence="2">
    <location>
        <begin position="278"/>
        <end position="331"/>
    </location>
</feature>
<dbReference type="Pfam" id="PF13581">
    <property type="entry name" value="HATPase_c_2"/>
    <property type="match status" value="1"/>
</dbReference>
<dbReference type="AlphaFoldDB" id="A0A1F5CC85"/>
<dbReference type="InterPro" id="IPR011991">
    <property type="entry name" value="ArsR-like_HTH"/>
</dbReference>
<feature type="domain" description="Histidine kinase/HSP90-like ATPase" evidence="1">
    <location>
        <begin position="99"/>
        <end position="197"/>
    </location>
</feature>
<protein>
    <recommendedName>
        <fullName evidence="5">DUF4325 domain-containing protein</fullName>
    </recommendedName>
</protein>
<dbReference type="SUPFAM" id="SSF46785">
    <property type="entry name" value="Winged helix' DNA-binding domain"/>
    <property type="match status" value="1"/>
</dbReference>
<reference evidence="3 4" key="1">
    <citation type="journal article" date="2016" name="Nat. Commun.">
        <title>Thousands of microbial genomes shed light on interconnected biogeochemical processes in an aquifer system.</title>
        <authorList>
            <person name="Anantharaman K."/>
            <person name="Brown C.T."/>
            <person name="Hug L.A."/>
            <person name="Sharon I."/>
            <person name="Castelle C.J."/>
            <person name="Probst A.J."/>
            <person name="Thomas B.C."/>
            <person name="Singh A."/>
            <person name="Wilkins M.J."/>
            <person name="Karaoz U."/>
            <person name="Brodie E.L."/>
            <person name="Williams K.H."/>
            <person name="Hubbard S.S."/>
            <person name="Banfield J.F."/>
        </authorList>
    </citation>
    <scope>NUCLEOTIDE SEQUENCE [LARGE SCALE GENOMIC DNA]</scope>
</reference>
<dbReference type="EMBL" id="MEYV01000009">
    <property type="protein sequence ID" value="OGD40428.1"/>
    <property type="molecule type" value="Genomic_DNA"/>
</dbReference>
<dbReference type="InterPro" id="IPR036890">
    <property type="entry name" value="HATPase_C_sf"/>
</dbReference>
<evidence type="ECO:0008006" key="5">
    <source>
        <dbReference type="Google" id="ProtNLM"/>
    </source>
</evidence>
<organism evidence="3 4">
    <name type="scientific">Candidatus Azambacteria bacterium RIFCSPLOWO2_02_FULL_44_14</name>
    <dbReference type="NCBI Taxonomy" id="1797306"/>
    <lineage>
        <taxon>Bacteria</taxon>
        <taxon>Candidatus Azamiibacteriota</taxon>
    </lineage>
</organism>
<dbReference type="InterPro" id="IPR036390">
    <property type="entry name" value="WH_DNA-bd_sf"/>
</dbReference>
<dbReference type="Proteomes" id="UP000177197">
    <property type="component" value="Unassembled WGS sequence"/>
</dbReference>
<evidence type="ECO:0000313" key="4">
    <source>
        <dbReference type="Proteomes" id="UP000177197"/>
    </source>
</evidence>
<dbReference type="InterPro" id="IPR025474">
    <property type="entry name" value="DUF4325"/>
</dbReference>
<name>A0A1F5CC85_9BACT</name>
<evidence type="ECO:0000259" key="2">
    <source>
        <dbReference type="Pfam" id="PF14213"/>
    </source>
</evidence>
<dbReference type="Gene3D" id="3.30.565.10">
    <property type="entry name" value="Histidine kinase-like ATPase, C-terminal domain"/>
    <property type="match status" value="1"/>
</dbReference>
<evidence type="ECO:0000313" key="3">
    <source>
        <dbReference type="EMBL" id="OGD40428.1"/>
    </source>
</evidence>